<evidence type="ECO:0000256" key="2">
    <source>
        <dbReference type="SAM" id="Phobius"/>
    </source>
</evidence>
<feature type="transmembrane region" description="Helical" evidence="2">
    <location>
        <begin position="99"/>
        <end position="123"/>
    </location>
</feature>
<protein>
    <recommendedName>
        <fullName evidence="5">Transmembrane protein</fullName>
    </recommendedName>
</protein>
<name>A0A5B0S5K9_PUCGR</name>
<dbReference type="AlphaFoldDB" id="A0A5B0S5K9"/>
<evidence type="ECO:0000256" key="1">
    <source>
        <dbReference type="SAM" id="MobiDB-lite"/>
    </source>
</evidence>
<feature type="region of interest" description="Disordered" evidence="1">
    <location>
        <begin position="71"/>
        <end position="90"/>
    </location>
</feature>
<evidence type="ECO:0000313" key="4">
    <source>
        <dbReference type="Proteomes" id="UP000325313"/>
    </source>
</evidence>
<gene>
    <name evidence="3" type="ORF">PGTUg99_024572</name>
</gene>
<accession>A0A5B0S5K9</accession>
<keyword evidence="2" id="KW-0472">Membrane</keyword>
<feature type="compositionally biased region" description="Basic residues" evidence="1">
    <location>
        <begin position="517"/>
        <end position="529"/>
    </location>
</feature>
<dbReference type="Proteomes" id="UP000325313">
    <property type="component" value="Unassembled WGS sequence"/>
</dbReference>
<organism evidence="3 4">
    <name type="scientific">Puccinia graminis f. sp. tritici</name>
    <dbReference type="NCBI Taxonomy" id="56615"/>
    <lineage>
        <taxon>Eukaryota</taxon>
        <taxon>Fungi</taxon>
        <taxon>Dikarya</taxon>
        <taxon>Basidiomycota</taxon>
        <taxon>Pucciniomycotina</taxon>
        <taxon>Pucciniomycetes</taxon>
        <taxon>Pucciniales</taxon>
        <taxon>Pucciniaceae</taxon>
        <taxon>Puccinia</taxon>
    </lineage>
</organism>
<evidence type="ECO:0008006" key="5">
    <source>
        <dbReference type="Google" id="ProtNLM"/>
    </source>
</evidence>
<evidence type="ECO:0000313" key="3">
    <source>
        <dbReference type="EMBL" id="KAA1133180.1"/>
    </source>
</evidence>
<feature type="compositionally biased region" description="Basic residues" evidence="1">
    <location>
        <begin position="463"/>
        <end position="472"/>
    </location>
</feature>
<sequence length="529" mass="57657">MAASVTTITFDDGLYHPANPAPVVVSQEHLAVAPIAEPIPEPATVNPPVAPMSSPASLTVSSFKSAATATSLSSITTPSGTSIRPMQVGKPSNQHSSTVAVMVSLTIVVAVFGIVFLSGYLTSKSFRTWKEKRWSRYPENQWKVSQGRPIPSIAEGSQRESTAGLIADGKPEMLERGNQRKSRIQSFFHFGRGGSFAPGPVEQMDEERGWLWGAKPAKDNLTRLATPGIGVGKYRAKYGSHTSRGFRYAVGRSVDVPELATHEAASMAPGESMYEEKEEKEELFYDYAHRASDAFDYDLYNSNEGGSGDLAPTGVSYLLTRLKDSISGRTKFSSLNSSNSRVRQDSARGRWNEVGRLVNDDDIEDYEEKLVGSEPQSHHLPSRQELSLADIDLPSVPAFTWDANSTIKISKQKRCREPTLTGADSRPPQLSVRNVSPPRALAPKSRKLPPIPSTHVAASSSRHQSRGTHKSRSSTTASSSRQKRIKERSLSGSKKVKIDSAKPASEVYPGGFVGRSPTKKLRRKASPEY</sequence>
<proteinExistence type="predicted"/>
<feature type="compositionally biased region" description="Polar residues" evidence="1">
    <location>
        <begin position="80"/>
        <end position="90"/>
    </location>
</feature>
<keyword evidence="2" id="KW-1133">Transmembrane helix</keyword>
<dbReference type="EMBL" id="VDEP01000073">
    <property type="protein sequence ID" value="KAA1133180.1"/>
    <property type="molecule type" value="Genomic_DNA"/>
</dbReference>
<keyword evidence="2" id="KW-0812">Transmembrane</keyword>
<reference evidence="3 4" key="1">
    <citation type="submission" date="2019-05" db="EMBL/GenBank/DDBJ databases">
        <title>Emergence of the Ug99 lineage of the wheat stem rust pathogen through somatic hybridization.</title>
        <authorList>
            <person name="Li F."/>
            <person name="Upadhyaya N.M."/>
            <person name="Sperschneider J."/>
            <person name="Matny O."/>
            <person name="Nguyen-Phuc H."/>
            <person name="Mago R."/>
            <person name="Raley C."/>
            <person name="Miller M.E."/>
            <person name="Silverstein K.A.T."/>
            <person name="Henningsen E."/>
            <person name="Hirsch C.D."/>
            <person name="Visser B."/>
            <person name="Pretorius Z.A."/>
            <person name="Steffenson B.J."/>
            <person name="Schwessinger B."/>
            <person name="Dodds P.N."/>
            <person name="Figueroa M."/>
        </authorList>
    </citation>
    <scope>NUCLEOTIDE SEQUENCE [LARGE SCALE GENOMIC DNA]</scope>
    <source>
        <strain evidence="3 4">Ug99</strain>
    </source>
</reference>
<feature type="region of interest" description="Disordered" evidence="1">
    <location>
        <begin position="411"/>
        <end position="529"/>
    </location>
</feature>
<comment type="caution">
    <text evidence="3">The sequence shown here is derived from an EMBL/GenBank/DDBJ whole genome shotgun (WGS) entry which is preliminary data.</text>
</comment>